<name>A0A5B9VZT9_9BACT</name>
<proteinExistence type="predicted"/>
<evidence type="ECO:0000313" key="1">
    <source>
        <dbReference type="EMBL" id="QEH33828.1"/>
    </source>
</evidence>
<accession>A0A5B9VZT9</accession>
<keyword evidence="2" id="KW-1185">Reference proteome</keyword>
<protein>
    <submittedName>
        <fullName evidence="1">Uncharacterized protein</fullName>
    </submittedName>
</protein>
<dbReference type="RefSeq" id="WP_168221736.1">
    <property type="nucleotide sequence ID" value="NZ_CP042997.1"/>
</dbReference>
<dbReference type="EMBL" id="CP042997">
    <property type="protein sequence ID" value="QEH33828.1"/>
    <property type="molecule type" value="Genomic_DNA"/>
</dbReference>
<dbReference type="KEGG" id="agv:OJF2_23580"/>
<dbReference type="Proteomes" id="UP000324233">
    <property type="component" value="Chromosome"/>
</dbReference>
<organism evidence="1 2">
    <name type="scientific">Aquisphaera giovannonii</name>
    <dbReference type="NCBI Taxonomy" id="406548"/>
    <lineage>
        <taxon>Bacteria</taxon>
        <taxon>Pseudomonadati</taxon>
        <taxon>Planctomycetota</taxon>
        <taxon>Planctomycetia</taxon>
        <taxon>Isosphaerales</taxon>
        <taxon>Isosphaeraceae</taxon>
        <taxon>Aquisphaera</taxon>
    </lineage>
</organism>
<gene>
    <name evidence="1" type="ORF">OJF2_23580</name>
</gene>
<evidence type="ECO:0000313" key="2">
    <source>
        <dbReference type="Proteomes" id="UP000324233"/>
    </source>
</evidence>
<dbReference type="AlphaFoldDB" id="A0A5B9VZT9"/>
<reference evidence="1 2" key="1">
    <citation type="submission" date="2019-08" db="EMBL/GenBank/DDBJ databases">
        <title>Deep-cultivation of Planctomycetes and their phenomic and genomic characterization uncovers novel biology.</title>
        <authorList>
            <person name="Wiegand S."/>
            <person name="Jogler M."/>
            <person name="Boedeker C."/>
            <person name="Pinto D."/>
            <person name="Vollmers J."/>
            <person name="Rivas-Marin E."/>
            <person name="Kohn T."/>
            <person name="Peeters S.H."/>
            <person name="Heuer A."/>
            <person name="Rast P."/>
            <person name="Oberbeckmann S."/>
            <person name="Bunk B."/>
            <person name="Jeske O."/>
            <person name="Meyerdierks A."/>
            <person name="Storesund J.E."/>
            <person name="Kallscheuer N."/>
            <person name="Luecker S."/>
            <person name="Lage O.M."/>
            <person name="Pohl T."/>
            <person name="Merkel B.J."/>
            <person name="Hornburger P."/>
            <person name="Mueller R.-W."/>
            <person name="Bruemmer F."/>
            <person name="Labrenz M."/>
            <person name="Spormann A.M."/>
            <person name="Op den Camp H."/>
            <person name="Overmann J."/>
            <person name="Amann R."/>
            <person name="Jetten M.S.M."/>
            <person name="Mascher T."/>
            <person name="Medema M.H."/>
            <person name="Devos D.P."/>
            <person name="Kaster A.-K."/>
            <person name="Ovreas L."/>
            <person name="Rohde M."/>
            <person name="Galperin M.Y."/>
            <person name="Jogler C."/>
        </authorList>
    </citation>
    <scope>NUCLEOTIDE SEQUENCE [LARGE SCALE GENOMIC DNA]</scope>
    <source>
        <strain evidence="1 2">OJF2</strain>
    </source>
</reference>
<sequence>MDHFVTLDKLPENLEFPGDLKDRIWIDPASKRLFFRGYMSKTEFDRISSLTRDWAFRRKLEELFQISVLEDLPAPAVGRGLLSLFRRRMVPS</sequence>